<sequence length="390" mass="45196">MKQSPELYLVLDNCFAIKRWVRPAEWMRVAKEIGFSYVQASTDNEMDPLFSTEGYMDEWFREVEKAQRETGVTVANFFTGYQTYRTIGLAHHNAGMAEHLKQNWIFELMRRAKGLGAKGLGFSFWAIPEAAMQQPDEYKKREGQIIRIMQEIAAYARQIGGFEVSFEQMYVPYQPPFTIGQTERYLQRVYEANGNPAYVTLDTGHMIGQAKYQKPTREQLVESFGKERPGIWLGSDRQYAQWQSFRKSGDYERGADEILSGMEEYGYLFAGPEDTDEYEWFRRLAKYSPIVHMQQTDGVTAGHVSFTPKANKTGIITGERLLSAIAESYAREDEIMPPAEKIYLSFELFYSNMATKYSIFEQLRETLAYWRRFIPRDGITLAEALKNRKA</sequence>
<reference evidence="1 2" key="1">
    <citation type="submission" date="2015-04" db="EMBL/GenBank/DDBJ databases">
        <title>Draft genome sequence of bacteremic isolate Catabacter hongkongensis type strain HKU16T.</title>
        <authorList>
            <person name="Lau S.K."/>
            <person name="Teng J.L."/>
            <person name="Huang Y."/>
            <person name="Curreem S.O."/>
            <person name="Tsui S.K."/>
            <person name="Woo P.C."/>
        </authorList>
    </citation>
    <scope>NUCLEOTIDE SEQUENCE [LARGE SCALE GENOMIC DNA]</scope>
    <source>
        <strain evidence="1 2">HKU16</strain>
    </source>
</reference>
<dbReference type="GO" id="GO:0016491">
    <property type="term" value="F:oxidoreductase activity"/>
    <property type="evidence" value="ECO:0007669"/>
    <property type="project" value="UniProtKB-KW"/>
</dbReference>
<dbReference type="Proteomes" id="UP000034076">
    <property type="component" value="Unassembled WGS sequence"/>
</dbReference>
<dbReference type="InterPro" id="IPR036237">
    <property type="entry name" value="Xyl_isomerase-like_sf"/>
</dbReference>
<gene>
    <name evidence="1" type="ORF">CHK_1831</name>
</gene>
<keyword evidence="1" id="KW-0560">Oxidoreductase</keyword>
<dbReference type="STRING" id="270498.CHK_1831"/>
<dbReference type="EC" id="1.1.1.-" evidence="1"/>
<organism evidence="1 2">
    <name type="scientific">Christensenella hongkongensis</name>
    <dbReference type="NCBI Taxonomy" id="270498"/>
    <lineage>
        <taxon>Bacteria</taxon>
        <taxon>Bacillati</taxon>
        <taxon>Bacillota</taxon>
        <taxon>Clostridia</taxon>
        <taxon>Christensenellales</taxon>
        <taxon>Christensenellaceae</taxon>
        <taxon>Christensenella</taxon>
    </lineage>
</organism>
<evidence type="ECO:0000313" key="1">
    <source>
        <dbReference type="EMBL" id="KKI50716.1"/>
    </source>
</evidence>
<comment type="caution">
    <text evidence="1">The sequence shown here is derived from an EMBL/GenBank/DDBJ whole genome shotgun (WGS) entry which is preliminary data.</text>
</comment>
<keyword evidence="2" id="KW-1185">Reference proteome</keyword>
<dbReference type="PATRIC" id="fig|270498.16.peg.1098"/>
<dbReference type="AlphaFoldDB" id="A0A0M2NIC4"/>
<dbReference type="SUPFAM" id="SSF51658">
    <property type="entry name" value="Xylose isomerase-like"/>
    <property type="match status" value="1"/>
</dbReference>
<dbReference type="Gene3D" id="3.20.20.150">
    <property type="entry name" value="Divalent-metal-dependent TIM barrel enzymes"/>
    <property type="match status" value="2"/>
</dbReference>
<accession>A0A0M2NIC4</accession>
<evidence type="ECO:0000313" key="2">
    <source>
        <dbReference type="Proteomes" id="UP000034076"/>
    </source>
</evidence>
<dbReference type="EMBL" id="LAYJ01000102">
    <property type="protein sequence ID" value="KKI50716.1"/>
    <property type="molecule type" value="Genomic_DNA"/>
</dbReference>
<name>A0A0M2NIC4_9FIRM</name>
<dbReference type="OrthoDB" id="9807003at2"/>
<protein>
    <submittedName>
        <fullName evidence="1">Putative D-erythrulose 4-phosphate dehydrogenase EryC</fullName>
        <ecNumber evidence="1">1.1.1.-</ecNumber>
    </submittedName>
</protein>
<dbReference type="RefSeq" id="WP_046443688.1">
    <property type="nucleotide sequence ID" value="NZ_LAYJ01000102.1"/>
</dbReference>
<proteinExistence type="predicted"/>